<dbReference type="Gene3D" id="2.60.120.200">
    <property type="match status" value="1"/>
</dbReference>
<protein>
    <submittedName>
        <fullName evidence="5">Family 16 glycosylhydrolase</fullName>
    </submittedName>
    <submittedName>
        <fullName evidence="4">Glycosyl hydrolases family 16</fullName>
    </submittedName>
</protein>
<evidence type="ECO:0000313" key="5">
    <source>
        <dbReference type="EMBL" id="WQG91110.1"/>
    </source>
</evidence>
<dbReference type="Proteomes" id="UP000183788">
    <property type="component" value="Unassembled WGS sequence"/>
</dbReference>
<gene>
    <name evidence="4" type="ORF">SAMN05661012_01266</name>
    <name evidence="5" type="ORF">SR876_06340</name>
</gene>
<sequence>MKLLTTLLLALSTPFLYSCGKQWQEKASAAVSAKSIAAAEAAETWETVLDGNSFASYTAFEAAWNYLYPWGSDHNGTARMYGSSTDHNHIYLNNGVLTIKAAKITWDEGTSSSSPHLAIHYHSGAINTKEHVLVNDQFPNWEVKCDLQVPTVTGSWPAFWLTGVNSWPPESDIMEFKGSAVNWQNTFRTSSDVSSTLTTVSSPGSWHTYRAWITKVSDTNVDIHYYIDGVWKGVHNANFVGKPLYVIINMQMEGSSGTPGPTADTYLYAKNIYIGRTRTY</sequence>
<dbReference type="Proteomes" id="UP001326715">
    <property type="component" value="Chromosome"/>
</dbReference>
<proteinExistence type="inferred from homology"/>
<evidence type="ECO:0000313" key="6">
    <source>
        <dbReference type="Proteomes" id="UP000183788"/>
    </source>
</evidence>
<reference evidence="5 7" key="2">
    <citation type="submission" date="2023-11" db="EMBL/GenBank/DDBJ databases">
        <title>MicrobeMod: A computational toolkit for identifying prokaryotic methylation and restriction-modification with nanopore sequencing.</title>
        <authorList>
            <person name="Crits-Christoph A."/>
            <person name="Kang S.C."/>
            <person name="Lee H."/>
            <person name="Ostrov N."/>
        </authorList>
    </citation>
    <scope>NUCLEOTIDE SEQUENCE [LARGE SCALE GENOMIC DNA]</scope>
    <source>
        <strain evidence="5 7">ATCC 23090</strain>
    </source>
</reference>
<organism evidence="4 6">
    <name type="scientific">Chitinophaga sancti</name>
    <dbReference type="NCBI Taxonomy" id="1004"/>
    <lineage>
        <taxon>Bacteria</taxon>
        <taxon>Pseudomonadati</taxon>
        <taxon>Bacteroidota</taxon>
        <taxon>Chitinophagia</taxon>
        <taxon>Chitinophagales</taxon>
        <taxon>Chitinophagaceae</taxon>
        <taxon>Chitinophaga</taxon>
    </lineage>
</organism>
<evidence type="ECO:0000256" key="1">
    <source>
        <dbReference type="ARBA" id="ARBA00006865"/>
    </source>
</evidence>
<dbReference type="EMBL" id="FPIZ01000003">
    <property type="protein sequence ID" value="SFW33950.1"/>
    <property type="molecule type" value="Genomic_DNA"/>
</dbReference>
<dbReference type="SUPFAM" id="SSF49899">
    <property type="entry name" value="Concanavalin A-like lectins/glucanases"/>
    <property type="match status" value="1"/>
</dbReference>
<feature type="chain" id="PRO_5012543569" evidence="2">
    <location>
        <begin position="19"/>
        <end position="280"/>
    </location>
</feature>
<dbReference type="RefSeq" id="WP_072357980.1">
    <property type="nucleotide sequence ID" value="NZ_CP139972.1"/>
</dbReference>
<feature type="domain" description="GH16" evidence="3">
    <location>
        <begin position="43"/>
        <end position="277"/>
    </location>
</feature>
<keyword evidence="4" id="KW-0378">Hydrolase</keyword>
<dbReference type="PROSITE" id="PS51257">
    <property type="entry name" value="PROKAR_LIPOPROTEIN"/>
    <property type="match status" value="1"/>
</dbReference>
<dbReference type="STRING" id="1004.SAMN05661012_01266"/>
<reference evidence="4 6" key="1">
    <citation type="submission" date="2016-11" db="EMBL/GenBank/DDBJ databases">
        <authorList>
            <person name="Jaros S."/>
            <person name="Januszkiewicz K."/>
            <person name="Wedrychowicz H."/>
        </authorList>
    </citation>
    <scope>NUCLEOTIDE SEQUENCE [LARGE SCALE GENOMIC DNA]</scope>
    <source>
        <strain evidence="4 6">DSM 784</strain>
    </source>
</reference>
<name>A0A1K1NHT1_9BACT</name>
<evidence type="ECO:0000259" key="3">
    <source>
        <dbReference type="PROSITE" id="PS51762"/>
    </source>
</evidence>
<comment type="similarity">
    <text evidence="1">Belongs to the glycosyl hydrolase 16 family.</text>
</comment>
<keyword evidence="7" id="KW-1185">Reference proteome</keyword>
<dbReference type="InterPro" id="IPR000757">
    <property type="entry name" value="Beta-glucanase-like"/>
</dbReference>
<evidence type="ECO:0000313" key="7">
    <source>
        <dbReference type="Proteomes" id="UP001326715"/>
    </source>
</evidence>
<dbReference type="InterPro" id="IPR013320">
    <property type="entry name" value="ConA-like_dom_sf"/>
</dbReference>
<accession>A0A1K1NHT1</accession>
<keyword evidence="2" id="KW-0732">Signal</keyword>
<feature type="signal peptide" evidence="2">
    <location>
        <begin position="1"/>
        <end position="18"/>
    </location>
</feature>
<dbReference type="EMBL" id="CP140154">
    <property type="protein sequence ID" value="WQG91110.1"/>
    <property type="molecule type" value="Genomic_DNA"/>
</dbReference>
<evidence type="ECO:0000256" key="2">
    <source>
        <dbReference type="SAM" id="SignalP"/>
    </source>
</evidence>
<dbReference type="GO" id="GO:0004553">
    <property type="term" value="F:hydrolase activity, hydrolyzing O-glycosyl compounds"/>
    <property type="evidence" value="ECO:0007669"/>
    <property type="project" value="InterPro"/>
</dbReference>
<dbReference type="GO" id="GO:0005975">
    <property type="term" value="P:carbohydrate metabolic process"/>
    <property type="evidence" value="ECO:0007669"/>
    <property type="project" value="InterPro"/>
</dbReference>
<evidence type="ECO:0000313" key="4">
    <source>
        <dbReference type="EMBL" id="SFW33950.1"/>
    </source>
</evidence>
<dbReference type="PROSITE" id="PS51762">
    <property type="entry name" value="GH16_2"/>
    <property type="match status" value="1"/>
</dbReference>
<dbReference type="OrthoDB" id="655039at2"/>
<dbReference type="AlphaFoldDB" id="A0A1K1NHT1"/>